<evidence type="ECO:0000313" key="2">
    <source>
        <dbReference type="EMBL" id="CAD1477520.1"/>
    </source>
</evidence>
<evidence type="ECO:0000313" key="3">
    <source>
        <dbReference type="Proteomes" id="UP000752696"/>
    </source>
</evidence>
<evidence type="ECO:0000256" key="1">
    <source>
        <dbReference type="SAM" id="MobiDB-lite"/>
    </source>
</evidence>
<accession>A0A6V7HB19</accession>
<keyword evidence="3" id="KW-1185">Reference proteome</keyword>
<feature type="non-terminal residue" evidence="2">
    <location>
        <position position="255"/>
    </location>
</feature>
<dbReference type="AlphaFoldDB" id="A0A6V7HB19"/>
<comment type="caution">
    <text evidence="2">The sequence shown here is derived from an EMBL/GenBank/DDBJ whole genome shotgun (WGS) entry which is preliminary data.</text>
</comment>
<sequence length="255" mass="29447">MHQPTERYPFTQNTERTGRFLAVYAGEERPSESYQLPLAISTNPSSLGETCTEIMKKRGEERRWSCFAHSWMIIEGTSIRAIERDGLSQRRKEHAALRSIVLWFQRGELWSLKFARKHKCRLSRVIGNVEAVANGVSFSDVERALAEIIFNTERKSSPRYRAEVVDRREAIYQSRVIRGAEDGHSTAKDRYVLASLPLLPSSLFSSCISEIRGKEKDRPGSTTKKKKKKKKSRHHSNPCRQRKLPRPFEIKQTSR</sequence>
<feature type="compositionally biased region" description="Basic residues" evidence="1">
    <location>
        <begin position="223"/>
        <end position="245"/>
    </location>
</feature>
<protein>
    <submittedName>
        <fullName evidence="2">Uncharacterized protein</fullName>
    </submittedName>
</protein>
<feature type="region of interest" description="Disordered" evidence="1">
    <location>
        <begin position="213"/>
        <end position="255"/>
    </location>
</feature>
<gene>
    <name evidence="2" type="ORF">MHI_LOCUS733422</name>
</gene>
<proteinExistence type="predicted"/>
<organism evidence="2 3">
    <name type="scientific">Heterotrigona itama</name>
    <dbReference type="NCBI Taxonomy" id="395501"/>
    <lineage>
        <taxon>Eukaryota</taxon>
        <taxon>Metazoa</taxon>
        <taxon>Ecdysozoa</taxon>
        <taxon>Arthropoda</taxon>
        <taxon>Hexapoda</taxon>
        <taxon>Insecta</taxon>
        <taxon>Pterygota</taxon>
        <taxon>Neoptera</taxon>
        <taxon>Endopterygota</taxon>
        <taxon>Hymenoptera</taxon>
        <taxon>Apocrita</taxon>
        <taxon>Aculeata</taxon>
        <taxon>Apoidea</taxon>
        <taxon>Anthophila</taxon>
        <taxon>Apidae</taxon>
        <taxon>Heterotrigona</taxon>
    </lineage>
</organism>
<name>A0A6V7HB19_9HYME</name>
<dbReference type="EMBL" id="CAJDYZ010010050">
    <property type="protein sequence ID" value="CAD1477520.1"/>
    <property type="molecule type" value="Genomic_DNA"/>
</dbReference>
<reference evidence="2" key="1">
    <citation type="submission" date="2020-07" db="EMBL/GenBank/DDBJ databases">
        <authorList>
            <person name="Nazaruddin N."/>
        </authorList>
    </citation>
    <scope>NUCLEOTIDE SEQUENCE</scope>
</reference>
<dbReference type="Proteomes" id="UP000752696">
    <property type="component" value="Unassembled WGS sequence"/>
</dbReference>